<comment type="caution">
    <text evidence="2">The sequence shown here is derived from an EMBL/GenBank/DDBJ whole genome shotgun (WGS) entry which is preliminary data.</text>
</comment>
<dbReference type="AlphaFoldDB" id="A0A329UNX1"/>
<proteinExistence type="predicted"/>
<evidence type="ECO:0000256" key="1">
    <source>
        <dbReference type="SAM" id="MobiDB-lite"/>
    </source>
</evidence>
<organism evidence="2 3">
    <name type="scientific">Faecalibacterium prausnitzii</name>
    <dbReference type="NCBI Taxonomy" id="853"/>
    <lineage>
        <taxon>Bacteria</taxon>
        <taxon>Bacillati</taxon>
        <taxon>Bacillota</taxon>
        <taxon>Clostridia</taxon>
        <taxon>Eubacteriales</taxon>
        <taxon>Oscillospiraceae</taxon>
        <taxon>Faecalibacterium</taxon>
    </lineage>
</organism>
<feature type="region of interest" description="Disordered" evidence="1">
    <location>
        <begin position="1"/>
        <end position="23"/>
    </location>
</feature>
<evidence type="ECO:0000313" key="2">
    <source>
        <dbReference type="EMBL" id="RAW64836.1"/>
    </source>
</evidence>
<name>A0A329UNX1_9FIRM</name>
<sequence>MPAHRAVLESENSSKADNARKNTAFPPVCKKCAEPQKMENPTKNLTIFRGILVRSRELESLAL</sequence>
<dbReference type="Proteomes" id="UP000250550">
    <property type="component" value="Unassembled WGS sequence"/>
</dbReference>
<protein>
    <submittedName>
        <fullName evidence="2">Uncharacterized protein</fullName>
    </submittedName>
</protein>
<gene>
    <name evidence="2" type="ORF">C4N21_09100</name>
</gene>
<evidence type="ECO:0000313" key="3">
    <source>
        <dbReference type="Proteomes" id="UP000250550"/>
    </source>
</evidence>
<feature type="compositionally biased region" description="Basic and acidic residues" evidence="1">
    <location>
        <begin position="1"/>
        <end position="20"/>
    </location>
</feature>
<reference evidence="2 3" key="1">
    <citation type="submission" date="2018-02" db="EMBL/GenBank/DDBJ databases">
        <title>Complete genome sequencing of Faecalibacterium prausnitzii strains isolated from the human gut.</title>
        <authorList>
            <person name="Fitzgerald B.C."/>
            <person name="Shkoporov A.N."/>
            <person name="Ross P.R."/>
            <person name="Hill C."/>
        </authorList>
    </citation>
    <scope>NUCLEOTIDE SEQUENCE [LARGE SCALE GENOMIC DNA]</scope>
    <source>
        <strain evidence="2 3">APC924/119</strain>
    </source>
</reference>
<accession>A0A329UNX1</accession>
<dbReference type="EMBL" id="PRLF01000011">
    <property type="protein sequence ID" value="RAW64836.1"/>
    <property type="molecule type" value="Genomic_DNA"/>
</dbReference>